<keyword evidence="2" id="KW-0812">Transmembrane</keyword>
<dbReference type="InterPro" id="IPR051203">
    <property type="entry name" value="Polysaccharide_Synthase-Rel"/>
</dbReference>
<dbReference type="InterPro" id="IPR003869">
    <property type="entry name" value="Polysac_CapD-like"/>
</dbReference>
<evidence type="ECO:0000256" key="2">
    <source>
        <dbReference type="SAM" id="Phobius"/>
    </source>
</evidence>
<comment type="caution">
    <text evidence="4">The sequence shown here is derived from an EMBL/GenBank/DDBJ whole genome shotgun (WGS) entry which is preliminary data.</text>
</comment>
<dbReference type="SUPFAM" id="SSF51735">
    <property type="entry name" value="NAD(P)-binding Rossmann-fold domains"/>
    <property type="match status" value="1"/>
</dbReference>
<comment type="similarity">
    <text evidence="1">Belongs to the polysaccharide synthase family.</text>
</comment>
<accession>A0ABS9LXW9</accession>
<evidence type="ECO:0000313" key="5">
    <source>
        <dbReference type="Proteomes" id="UP001139012"/>
    </source>
</evidence>
<organism evidence="4 5">
    <name type="scientific">Bradyrhizobium zhengyangense</name>
    <dbReference type="NCBI Taxonomy" id="2911009"/>
    <lineage>
        <taxon>Bacteria</taxon>
        <taxon>Pseudomonadati</taxon>
        <taxon>Pseudomonadota</taxon>
        <taxon>Alphaproteobacteria</taxon>
        <taxon>Hyphomicrobiales</taxon>
        <taxon>Nitrobacteraceae</taxon>
        <taxon>Bradyrhizobium</taxon>
    </lineage>
</organism>
<feature type="domain" description="Polysaccharide biosynthesis protein CapD-like" evidence="3">
    <location>
        <begin position="296"/>
        <end position="593"/>
    </location>
</feature>
<sequence length="637" mass="69770">MTRLSHLSLRNFMIALHDLLATTAALFAAFYLRFEGADGFYDRLPLLFQILPYFLAFSVVVFFIFNLTTTKWRFISLPDAMNIVRVASVLTVALLALDYIIVAPNVRGAFFFGKVTIVLYWFLEIFFLSALRMAYRYFRYTRVRRHARAEDAAPTLLIGRAADAEVLLRGIESGAIKRIWPVGVLSPSGSDRGQFIRNVPVLGGVDDIEDVVSDFAKRGKAIARVVMTPSAFEPEAHPESILMRARKLGVIVNRMPSLESGDTPRLTAVAVEDLLLRPSEKIDYARLEALIRGKAVIVTGGGGSIGSEICERVVAFGAARLLILENSEPALYAVTEALAAHDAGAAIEGRIADIRDRERVMRLMAEFKPNIVFHAAALKHVPILERDWSEGVKTNIFGSINVADAALAAGAEAMVMISTDKAIEPVSMLGLTKRFAEMYCQALDHDLAAGAAGAKPPMRLISVRFGNVLASNGSVVPKFKAQIEAGGPVTVTHPDMVRYFMTIREACDLVITAATHALGMARSDVSVYVLNMGQPVKIVDLAERMIRLSGLQPGYDIEIVFTGMRPGERLHEILFASEEPTREIGVAGIMAAQPNEPPMQTLRKWIAALDQAIERDDRATIRTILKDAVPEFGSTAA</sequence>
<evidence type="ECO:0000259" key="3">
    <source>
        <dbReference type="Pfam" id="PF02719"/>
    </source>
</evidence>
<feature type="transmembrane region" description="Helical" evidence="2">
    <location>
        <begin position="46"/>
        <end position="68"/>
    </location>
</feature>
<dbReference type="PANTHER" id="PTHR43318:SF1">
    <property type="entry name" value="POLYSACCHARIDE BIOSYNTHESIS PROTEIN EPSC-RELATED"/>
    <property type="match status" value="1"/>
</dbReference>
<protein>
    <submittedName>
        <fullName evidence="4">SDR family NAD(P)-dependent oxidoreductase</fullName>
    </submittedName>
</protein>
<dbReference type="Pfam" id="PF02719">
    <property type="entry name" value="Polysacc_synt_2"/>
    <property type="match status" value="1"/>
</dbReference>
<proteinExistence type="inferred from homology"/>
<evidence type="ECO:0000256" key="1">
    <source>
        <dbReference type="ARBA" id="ARBA00007430"/>
    </source>
</evidence>
<name>A0ABS9LXW9_9BRAD</name>
<reference evidence="4" key="1">
    <citation type="submission" date="2022-01" db="EMBL/GenBank/DDBJ databases">
        <title>Genome sequnece data of strain Bradyrhizobium sp. nov.</title>
        <authorList>
            <person name="Zhang J."/>
        </authorList>
    </citation>
    <scope>NUCLEOTIDE SEQUENCE</scope>
    <source>
        <strain evidence="4">WYCCWR 12774</strain>
    </source>
</reference>
<dbReference type="Proteomes" id="UP001139012">
    <property type="component" value="Unassembled WGS sequence"/>
</dbReference>
<feature type="transmembrane region" description="Helical" evidence="2">
    <location>
        <begin position="80"/>
        <end position="102"/>
    </location>
</feature>
<dbReference type="PANTHER" id="PTHR43318">
    <property type="entry name" value="UDP-N-ACETYLGLUCOSAMINE 4,6-DEHYDRATASE"/>
    <property type="match status" value="1"/>
</dbReference>
<feature type="transmembrane region" description="Helical" evidence="2">
    <location>
        <begin position="108"/>
        <end position="135"/>
    </location>
</feature>
<keyword evidence="2" id="KW-0472">Membrane</keyword>
<feature type="transmembrane region" description="Helical" evidence="2">
    <location>
        <begin position="12"/>
        <end position="34"/>
    </location>
</feature>
<evidence type="ECO:0000313" key="4">
    <source>
        <dbReference type="EMBL" id="MCG2671845.1"/>
    </source>
</evidence>
<dbReference type="InterPro" id="IPR036291">
    <property type="entry name" value="NAD(P)-bd_dom_sf"/>
</dbReference>
<keyword evidence="2" id="KW-1133">Transmembrane helix</keyword>
<dbReference type="EMBL" id="JAKLUA010000016">
    <property type="protein sequence ID" value="MCG2671845.1"/>
    <property type="molecule type" value="Genomic_DNA"/>
</dbReference>
<keyword evidence="5" id="KW-1185">Reference proteome</keyword>
<dbReference type="Gene3D" id="3.40.50.720">
    <property type="entry name" value="NAD(P)-binding Rossmann-like Domain"/>
    <property type="match status" value="2"/>
</dbReference>
<gene>
    <name evidence="4" type="ORF">L6637_33360</name>
</gene>
<dbReference type="RefSeq" id="WP_237873235.1">
    <property type="nucleotide sequence ID" value="NZ_JAKLUA010000016.1"/>
</dbReference>